<reference evidence="1" key="1">
    <citation type="submission" date="2021-02" db="EMBL/GenBank/DDBJ databases">
        <authorList>
            <consortium name="DOE Joint Genome Institute"/>
            <person name="Ahrendt S."/>
            <person name="Looney B.P."/>
            <person name="Miyauchi S."/>
            <person name="Morin E."/>
            <person name="Drula E."/>
            <person name="Courty P.E."/>
            <person name="Chicoki N."/>
            <person name="Fauchery L."/>
            <person name="Kohler A."/>
            <person name="Kuo A."/>
            <person name="Labutti K."/>
            <person name="Pangilinan J."/>
            <person name="Lipzen A."/>
            <person name="Riley R."/>
            <person name="Andreopoulos W."/>
            <person name="He G."/>
            <person name="Johnson J."/>
            <person name="Barry K.W."/>
            <person name="Grigoriev I.V."/>
            <person name="Nagy L."/>
            <person name="Hibbett D."/>
            <person name="Henrissat B."/>
            <person name="Matheny P.B."/>
            <person name="Labbe J."/>
            <person name="Martin F."/>
        </authorList>
    </citation>
    <scope>NUCLEOTIDE SEQUENCE</scope>
    <source>
        <strain evidence="1">FP105234-sp</strain>
    </source>
</reference>
<sequence length="61" mass="6954">MAWLGSQRVDRIVLGVYFLRTLSFVLHRLPVARNLPVRSYSCLRLNDISHFYATASSADSL</sequence>
<dbReference type="Proteomes" id="UP000814033">
    <property type="component" value="Unassembled WGS sequence"/>
</dbReference>
<comment type="caution">
    <text evidence="1">The sequence shown here is derived from an EMBL/GenBank/DDBJ whole genome shotgun (WGS) entry which is preliminary data.</text>
</comment>
<keyword evidence="2" id="KW-1185">Reference proteome</keyword>
<protein>
    <submittedName>
        <fullName evidence="1">Uncharacterized protein</fullName>
    </submittedName>
</protein>
<organism evidence="1 2">
    <name type="scientific">Auriscalpium vulgare</name>
    <dbReference type="NCBI Taxonomy" id="40419"/>
    <lineage>
        <taxon>Eukaryota</taxon>
        <taxon>Fungi</taxon>
        <taxon>Dikarya</taxon>
        <taxon>Basidiomycota</taxon>
        <taxon>Agaricomycotina</taxon>
        <taxon>Agaricomycetes</taxon>
        <taxon>Russulales</taxon>
        <taxon>Auriscalpiaceae</taxon>
        <taxon>Auriscalpium</taxon>
    </lineage>
</organism>
<gene>
    <name evidence="1" type="ORF">FA95DRAFT_1565600</name>
</gene>
<evidence type="ECO:0000313" key="1">
    <source>
        <dbReference type="EMBL" id="KAI0041208.1"/>
    </source>
</evidence>
<reference evidence="1" key="2">
    <citation type="journal article" date="2022" name="New Phytol.">
        <title>Evolutionary transition to the ectomycorrhizal habit in the genomes of a hyperdiverse lineage of mushroom-forming fungi.</title>
        <authorList>
            <person name="Looney B."/>
            <person name="Miyauchi S."/>
            <person name="Morin E."/>
            <person name="Drula E."/>
            <person name="Courty P.E."/>
            <person name="Kohler A."/>
            <person name="Kuo A."/>
            <person name="LaButti K."/>
            <person name="Pangilinan J."/>
            <person name="Lipzen A."/>
            <person name="Riley R."/>
            <person name="Andreopoulos W."/>
            <person name="He G."/>
            <person name="Johnson J."/>
            <person name="Nolan M."/>
            <person name="Tritt A."/>
            <person name="Barry K.W."/>
            <person name="Grigoriev I.V."/>
            <person name="Nagy L.G."/>
            <person name="Hibbett D."/>
            <person name="Henrissat B."/>
            <person name="Matheny P.B."/>
            <person name="Labbe J."/>
            <person name="Martin F.M."/>
        </authorList>
    </citation>
    <scope>NUCLEOTIDE SEQUENCE</scope>
    <source>
        <strain evidence="1">FP105234-sp</strain>
    </source>
</reference>
<accession>A0ACB8RB09</accession>
<proteinExistence type="predicted"/>
<name>A0ACB8RB09_9AGAM</name>
<dbReference type="EMBL" id="MU276137">
    <property type="protein sequence ID" value="KAI0041208.1"/>
    <property type="molecule type" value="Genomic_DNA"/>
</dbReference>
<evidence type="ECO:0000313" key="2">
    <source>
        <dbReference type="Proteomes" id="UP000814033"/>
    </source>
</evidence>